<comment type="caution">
    <text evidence="1">The sequence shown here is derived from an EMBL/GenBank/DDBJ whole genome shotgun (WGS) entry which is preliminary data.</text>
</comment>
<evidence type="ECO:0000313" key="2">
    <source>
        <dbReference type="Proteomes" id="UP001178507"/>
    </source>
</evidence>
<evidence type="ECO:0000313" key="1">
    <source>
        <dbReference type="EMBL" id="CAJ1400775.1"/>
    </source>
</evidence>
<feature type="non-terminal residue" evidence="1">
    <location>
        <position position="1"/>
    </location>
</feature>
<protein>
    <submittedName>
        <fullName evidence="1">Uncharacterized protein</fullName>
    </submittedName>
</protein>
<proteinExistence type="predicted"/>
<sequence length="180" mass="20682">MESGRGGEPRRLMAWEPAANAEHFLLGLFKKRSEKKREAMRFLYDLETNIQAYGGKVCLRTDQPDLWDIMDGRDHHEEPNHLNPAIFDFDSILLAGFKDLEAVHCWWASDQVFELLKDRSSMEKMSLHTMDGLAEAFQGSKKRVAMGDKLMLLEIAKAEAFQPMQRYVDTYKGMAVKAPK</sequence>
<name>A0AA36N6K9_9DINO</name>
<organism evidence="1 2">
    <name type="scientific">Effrenium voratum</name>
    <dbReference type="NCBI Taxonomy" id="2562239"/>
    <lineage>
        <taxon>Eukaryota</taxon>
        <taxon>Sar</taxon>
        <taxon>Alveolata</taxon>
        <taxon>Dinophyceae</taxon>
        <taxon>Suessiales</taxon>
        <taxon>Symbiodiniaceae</taxon>
        <taxon>Effrenium</taxon>
    </lineage>
</organism>
<keyword evidence="2" id="KW-1185">Reference proteome</keyword>
<dbReference type="AlphaFoldDB" id="A0AA36N6K9"/>
<accession>A0AA36N6K9</accession>
<dbReference type="EMBL" id="CAUJNA010003384">
    <property type="protein sequence ID" value="CAJ1400775.1"/>
    <property type="molecule type" value="Genomic_DNA"/>
</dbReference>
<reference evidence="1" key="1">
    <citation type="submission" date="2023-08" db="EMBL/GenBank/DDBJ databases">
        <authorList>
            <person name="Chen Y."/>
            <person name="Shah S."/>
            <person name="Dougan E. K."/>
            <person name="Thang M."/>
            <person name="Chan C."/>
        </authorList>
    </citation>
    <scope>NUCLEOTIDE SEQUENCE</scope>
</reference>
<gene>
    <name evidence="1" type="ORF">EVOR1521_LOCUS24067</name>
</gene>
<dbReference type="Proteomes" id="UP001178507">
    <property type="component" value="Unassembled WGS sequence"/>
</dbReference>